<evidence type="ECO:0000313" key="3">
    <source>
        <dbReference type="Proteomes" id="UP000237983"/>
    </source>
</evidence>
<gene>
    <name evidence="2" type="ORF">B0I08_101631</name>
</gene>
<dbReference type="EMBL" id="PVTL01000001">
    <property type="protein sequence ID" value="PRY70495.1"/>
    <property type="molecule type" value="Genomic_DNA"/>
</dbReference>
<feature type="transmembrane region" description="Helical" evidence="1">
    <location>
        <begin position="136"/>
        <end position="156"/>
    </location>
</feature>
<evidence type="ECO:0008006" key="4">
    <source>
        <dbReference type="Google" id="ProtNLM"/>
    </source>
</evidence>
<sequence length="232" mass="23761">MVAHNPARFSSVPFPPDARGRVRWAGVACVWGGGLGALVSIALAFAAPAVEPGVYNYPLEESTFVVVQAASAVIYLVMAYGLMGLWWSRVVPPSIFGSSGALAAAGSLVLLAIVHLVSIAAAGFVDTAPFVDILNASFGVVTAASGLSLVLGGIAIMRGRAWAGRGAYVPLIMGIYVFAPLIPALLGPIILARIAVAGWCVLFVVLGVALLKLARSGRTGRAQPTRGVLTPG</sequence>
<feature type="transmembrane region" description="Helical" evidence="1">
    <location>
        <begin position="196"/>
        <end position="214"/>
    </location>
</feature>
<feature type="transmembrane region" description="Helical" evidence="1">
    <location>
        <begin position="100"/>
        <end position="124"/>
    </location>
</feature>
<feature type="transmembrane region" description="Helical" evidence="1">
    <location>
        <begin position="65"/>
        <end position="88"/>
    </location>
</feature>
<name>A0A2T0VK46_9MICO</name>
<reference evidence="2 3" key="1">
    <citation type="submission" date="2018-03" db="EMBL/GenBank/DDBJ databases">
        <title>Genomic Encyclopedia of Type Strains, Phase III (KMG-III): the genomes of soil and plant-associated and newly described type strains.</title>
        <authorList>
            <person name="Whitman W."/>
        </authorList>
    </citation>
    <scope>NUCLEOTIDE SEQUENCE [LARGE SCALE GENOMIC DNA]</scope>
    <source>
        <strain evidence="2 3">CGMCC 1.12484</strain>
    </source>
</reference>
<evidence type="ECO:0000313" key="2">
    <source>
        <dbReference type="EMBL" id="PRY70495.1"/>
    </source>
</evidence>
<proteinExistence type="predicted"/>
<organism evidence="2 3">
    <name type="scientific">Glaciihabitans tibetensis</name>
    <dbReference type="NCBI Taxonomy" id="1266600"/>
    <lineage>
        <taxon>Bacteria</taxon>
        <taxon>Bacillati</taxon>
        <taxon>Actinomycetota</taxon>
        <taxon>Actinomycetes</taxon>
        <taxon>Micrococcales</taxon>
        <taxon>Microbacteriaceae</taxon>
        <taxon>Glaciihabitans</taxon>
    </lineage>
</organism>
<keyword evidence="1" id="KW-0812">Transmembrane</keyword>
<keyword evidence="1" id="KW-0472">Membrane</keyword>
<feature type="transmembrane region" description="Helical" evidence="1">
    <location>
        <begin position="168"/>
        <end position="190"/>
    </location>
</feature>
<accession>A0A2T0VK46</accession>
<dbReference type="AlphaFoldDB" id="A0A2T0VK46"/>
<dbReference type="Proteomes" id="UP000237983">
    <property type="component" value="Unassembled WGS sequence"/>
</dbReference>
<feature type="transmembrane region" description="Helical" evidence="1">
    <location>
        <begin position="24"/>
        <end position="45"/>
    </location>
</feature>
<evidence type="ECO:0000256" key="1">
    <source>
        <dbReference type="SAM" id="Phobius"/>
    </source>
</evidence>
<comment type="caution">
    <text evidence="2">The sequence shown here is derived from an EMBL/GenBank/DDBJ whole genome shotgun (WGS) entry which is preliminary data.</text>
</comment>
<keyword evidence="1" id="KW-1133">Transmembrane helix</keyword>
<protein>
    <recommendedName>
        <fullName evidence="4">DUF4386 family protein</fullName>
    </recommendedName>
</protein>
<keyword evidence="3" id="KW-1185">Reference proteome</keyword>